<keyword evidence="7 9" id="KW-0573">Peptidoglycan synthesis</keyword>
<reference evidence="14" key="3">
    <citation type="journal article" date="2016" name="Genome Announc.">
        <title>Revised genome sequence of the purple photosynthetic bacterium Blastochloris viridis.</title>
        <authorList>
            <person name="Liu L.N."/>
            <person name="Faulkner M."/>
            <person name="Liu X."/>
            <person name="Huang F."/>
            <person name="Darby A.C."/>
            <person name="Hall N."/>
        </authorList>
    </citation>
    <scope>NUCLEOTIDE SEQUENCE [LARGE SCALE GENOMIC DNA]</scope>
    <source>
        <strain evidence="14">ATCC 19567 / DSM 133 / F</strain>
    </source>
</reference>
<feature type="chain" id="PRO_5014229054" evidence="10">
    <location>
        <begin position="27"/>
        <end position="181"/>
    </location>
</feature>
<keyword evidence="14" id="KW-1185">Reference proteome</keyword>
<gene>
    <name evidence="13" type="primary">erfK_3</name>
    <name evidence="12" type="ORF">BV133_1194</name>
    <name evidence="13" type="ORF">BVIRIDIS_29070</name>
</gene>
<dbReference type="UniPathway" id="UPA00219"/>
<dbReference type="GO" id="GO:0071555">
    <property type="term" value="P:cell wall organization"/>
    <property type="evidence" value="ECO:0007669"/>
    <property type="project" value="UniProtKB-UniRule"/>
</dbReference>
<evidence type="ECO:0000313" key="14">
    <source>
        <dbReference type="Proteomes" id="UP000065734"/>
    </source>
</evidence>
<sequence>MRQFRGIAAASRLAAVAAVAAGVSVAAEVRPAAAAREVVTFKAEAMPGTIVVKTSERRLYYVVGDGRAIRYRVAVGMSGRQWTGATYIDGKHLQPAWSPPTEVKRYKPSLPSLIPGGAASNPMGAAALTLSGGEYAIHGTSASMRRSIGSAASFGCIRMLNEDVLDLFSQVRVGTRVVVER</sequence>
<dbReference type="Pfam" id="PF03734">
    <property type="entry name" value="YkuD"/>
    <property type="match status" value="1"/>
</dbReference>
<feature type="signal peptide" evidence="10">
    <location>
        <begin position="1"/>
        <end position="26"/>
    </location>
</feature>
<proteinExistence type="inferred from homology"/>
<protein>
    <submittedName>
        <fullName evidence="13">Putative L,D-transpeptidase ErfK/SrfK</fullName>
        <ecNumber evidence="13">2.-.-.-</ecNumber>
    </submittedName>
</protein>
<evidence type="ECO:0000313" key="13">
    <source>
        <dbReference type="EMBL" id="CUU43879.1"/>
    </source>
</evidence>
<feature type="active site" description="Proton donor/acceptor" evidence="9">
    <location>
        <position position="138"/>
    </location>
</feature>
<dbReference type="GO" id="GO:0008360">
    <property type="term" value="P:regulation of cell shape"/>
    <property type="evidence" value="ECO:0007669"/>
    <property type="project" value="UniProtKB-UniRule"/>
</dbReference>
<dbReference type="InterPro" id="IPR005490">
    <property type="entry name" value="LD_TPept_cat_dom"/>
</dbReference>
<dbReference type="PANTHER" id="PTHR30582:SF24">
    <property type="entry name" value="L,D-TRANSPEPTIDASE ERFK_SRFK-RELATED"/>
    <property type="match status" value="1"/>
</dbReference>
<dbReference type="GO" id="GO:0016757">
    <property type="term" value="F:glycosyltransferase activity"/>
    <property type="evidence" value="ECO:0007669"/>
    <property type="project" value="UniProtKB-KW"/>
</dbReference>
<dbReference type="AlphaFoldDB" id="A0A0H5B985"/>
<evidence type="ECO:0000256" key="4">
    <source>
        <dbReference type="ARBA" id="ARBA00022679"/>
    </source>
</evidence>
<reference evidence="13" key="2">
    <citation type="submission" date="2015-11" db="EMBL/GenBank/DDBJ databases">
        <authorList>
            <person name="Zhang Y."/>
            <person name="Guo Z."/>
        </authorList>
    </citation>
    <scope>NUCLEOTIDE SEQUENCE</scope>
    <source>
        <strain evidence="13">1</strain>
    </source>
</reference>
<dbReference type="FunFam" id="2.40.440.10:FF:000002">
    <property type="entry name" value="L,D-transpeptidase ErfK/SrfK"/>
    <property type="match status" value="1"/>
</dbReference>
<keyword evidence="8 9" id="KW-0961">Cell wall biogenesis/degradation</keyword>
<feature type="active site" description="Nucleophile" evidence="9">
    <location>
        <position position="156"/>
    </location>
</feature>
<evidence type="ECO:0000256" key="5">
    <source>
        <dbReference type="ARBA" id="ARBA00022801"/>
    </source>
</evidence>
<dbReference type="CDD" id="cd16913">
    <property type="entry name" value="YkuD_like"/>
    <property type="match status" value="1"/>
</dbReference>
<dbReference type="STRING" id="1079.BVIR_141"/>
<keyword evidence="6 9" id="KW-0133">Cell shape</keyword>
<dbReference type="EMBL" id="AP014854">
    <property type="protein sequence ID" value="BAR98787.1"/>
    <property type="molecule type" value="Genomic_DNA"/>
</dbReference>
<dbReference type="KEGG" id="bvr:BVIR_141"/>
<reference evidence="12" key="1">
    <citation type="journal article" date="2015" name="Genome Announc.">
        <title>Complete Genome Sequence of the Bacteriochlorophyll b-Producing Photosynthetic Bacterium Blastochloris viridis.</title>
        <authorList>
            <person name="Tsukatani Y."/>
            <person name="Hirose Y."/>
            <person name="Harada J."/>
            <person name="Misawa N."/>
            <person name="Mori K."/>
            <person name="Inoue K."/>
            <person name="Tamiaki H."/>
        </authorList>
    </citation>
    <scope>NUCLEOTIDE SEQUENCE [LARGE SCALE GENOMIC DNA]</scope>
    <source>
        <strain evidence="12">DSM 133</strain>
    </source>
</reference>
<dbReference type="InterPro" id="IPR050979">
    <property type="entry name" value="LD-transpeptidase"/>
</dbReference>
<comment type="pathway">
    <text evidence="1 9">Cell wall biogenesis; peptidoglycan biosynthesis.</text>
</comment>
<evidence type="ECO:0000256" key="7">
    <source>
        <dbReference type="ARBA" id="ARBA00022984"/>
    </source>
</evidence>
<dbReference type="PATRIC" id="fig|1079.6.peg.148"/>
<dbReference type="EMBL" id="LN907867">
    <property type="protein sequence ID" value="CUU43879.1"/>
    <property type="molecule type" value="Genomic_DNA"/>
</dbReference>
<evidence type="ECO:0000256" key="3">
    <source>
        <dbReference type="ARBA" id="ARBA00022676"/>
    </source>
</evidence>
<keyword evidence="10" id="KW-0732">Signal</keyword>
<comment type="similarity">
    <text evidence="2">Belongs to the YkuD family.</text>
</comment>
<dbReference type="GO" id="GO:0018104">
    <property type="term" value="P:peptidoglycan-protein cross-linking"/>
    <property type="evidence" value="ECO:0007669"/>
    <property type="project" value="TreeGrafter"/>
</dbReference>
<evidence type="ECO:0000256" key="8">
    <source>
        <dbReference type="ARBA" id="ARBA00023316"/>
    </source>
</evidence>
<evidence type="ECO:0000256" key="2">
    <source>
        <dbReference type="ARBA" id="ARBA00005992"/>
    </source>
</evidence>
<dbReference type="RefSeq" id="WP_055036002.1">
    <property type="nucleotide sequence ID" value="NZ_AP014854.2"/>
</dbReference>
<dbReference type="GO" id="GO:0071972">
    <property type="term" value="F:peptidoglycan L,D-transpeptidase activity"/>
    <property type="evidence" value="ECO:0007669"/>
    <property type="project" value="TreeGrafter"/>
</dbReference>
<dbReference type="PANTHER" id="PTHR30582">
    <property type="entry name" value="L,D-TRANSPEPTIDASE"/>
    <property type="match status" value="1"/>
</dbReference>
<dbReference type="Proteomes" id="UP000065734">
    <property type="component" value="Chromosome I"/>
</dbReference>
<evidence type="ECO:0000259" key="11">
    <source>
        <dbReference type="PROSITE" id="PS52029"/>
    </source>
</evidence>
<evidence type="ECO:0000313" key="12">
    <source>
        <dbReference type="EMBL" id="BAR98787.1"/>
    </source>
</evidence>
<evidence type="ECO:0000256" key="10">
    <source>
        <dbReference type="SAM" id="SignalP"/>
    </source>
</evidence>
<dbReference type="GO" id="GO:0005576">
    <property type="term" value="C:extracellular region"/>
    <property type="evidence" value="ECO:0007669"/>
    <property type="project" value="TreeGrafter"/>
</dbReference>
<organism evidence="13 14">
    <name type="scientific">Blastochloris viridis</name>
    <name type="common">Rhodopseudomonas viridis</name>
    <dbReference type="NCBI Taxonomy" id="1079"/>
    <lineage>
        <taxon>Bacteria</taxon>
        <taxon>Pseudomonadati</taxon>
        <taxon>Pseudomonadota</taxon>
        <taxon>Alphaproteobacteria</taxon>
        <taxon>Hyphomicrobiales</taxon>
        <taxon>Blastochloridaceae</taxon>
        <taxon>Blastochloris</taxon>
    </lineage>
</organism>
<keyword evidence="3" id="KW-0328">Glycosyltransferase</keyword>
<keyword evidence="4 13" id="KW-0808">Transferase</keyword>
<dbReference type="PROSITE" id="PS52029">
    <property type="entry name" value="LD_TPASE"/>
    <property type="match status" value="1"/>
</dbReference>
<name>A0A0H5B985_BLAVI</name>
<feature type="domain" description="L,D-TPase catalytic" evidence="11">
    <location>
        <begin position="48"/>
        <end position="180"/>
    </location>
</feature>
<dbReference type="EC" id="2.-.-.-" evidence="13"/>
<dbReference type="InterPro" id="IPR038063">
    <property type="entry name" value="Transpep_catalytic_dom"/>
</dbReference>
<dbReference type="OrthoDB" id="8478453at2"/>
<evidence type="ECO:0000256" key="6">
    <source>
        <dbReference type="ARBA" id="ARBA00022960"/>
    </source>
</evidence>
<dbReference type="Gene3D" id="2.40.440.10">
    <property type="entry name" value="L,D-transpeptidase catalytic domain-like"/>
    <property type="match status" value="1"/>
</dbReference>
<evidence type="ECO:0000256" key="1">
    <source>
        <dbReference type="ARBA" id="ARBA00004752"/>
    </source>
</evidence>
<evidence type="ECO:0000256" key="9">
    <source>
        <dbReference type="PROSITE-ProRule" id="PRU01373"/>
    </source>
</evidence>
<keyword evidence="5" id="KW-0378">Hydrolase</keyword>
<dbReference type="SUPFAM" id="SSF141523">
    <property type="entry name" value="L,D-transpeptidase catalytic domain-like"/>
    <property type="match status" value="1"/>
</dbReference>
<accession>A0A0H5B985</accession>